<evidence type="ECO:0000313" key="1">
    <source>
        <dbReference type="EMBL" id="MEN5379792.1"/>
    </source>
</evidence>
<organism evidence="1 2">
    <name type="scientific">Sphingobacterium kitahiroshimense</name>
    <dbReference type="NCBI Taxonomy" id="470446"/>
    <lineage>
        <taxon>Bacteria</taxon>
        <taxon>Pseudomonadati</taxon>
        <taxon>Bacteroidota</taxon>
        <taxon>Sphingobacteriia</taxon>
        <taxon>Sphingobacteriales</taxon>
        <taxon>Sphingobacteriaceae</taxon>
        <taxon>Sphingobacterium</taxon>
    </lineage>
</organism>
<accession>A0ABV0C2F7</accession>
<dbReference type="RefSeq" id="WP_346582647.1">
    <property type="nucleotide sequence ID" value="NZ_JBDJLH010000001.1"/>
</dbReference>
<evidence type="ECO:0000313" key="2">
    <source>
        <dbReference type="Proteomes" id="UP001409291"/>
    </source>
</evidence>
<protein>
    <recommendedName>
        <fullName evidence="3">DUF4374 domain-containing protein</fullName>
    </recommendedName>
</protein>
<proteinExistence type="predicted"/>
<dbReference type="PROSITE" id="PS51257">
    <property type="entry name" value="PROKAR_LIPOPROTEIN"/>
    <property type="match status" value="1"/>
</dbReference>
<dbReference type="Proteomes" id="UP001409291">
    <property type="component" value="Unassembled WGS sequence"/>
</dbReference>
<gene>
    <name evidence="1" type="ORF">ABE541_21175</name>
</gene>
<reference evidence="1 2" key="1">
    <citation type="submission" date="2024-04" db="EMBL/GenBank/DDBJ databases">
        <title>WGS of bacteria from Torrens River.</title>
        <authorList>
            <person name="Wyrsch E.R."/>
            <person name="Drigo B."/>
        </authorList>
    </citation>
    <scope>NUCLEOTIDE SEQUENCE [LARGE SCALE GENOMIC DNA]</scope>
    <source>
        <strain evidence="1 2">TWI391</strain>
    </source>
</reference>
<evidence type="ECO:0008006" key="3">
    <source>
        <dbReference type="Google" id="ProtNLM"/>
    </source>
</evidence>
<sequence>MKINKFAIAIFAATVLFSSCKKSPEITSPEKPTQNSNSLYSVWVTTASGSSYLLTADNLMKDTLLTPTNNQGIDITSHLPASFYAIYAYAYEGKYYISNDGTRFSQFEILNSKSWKETNNYAFPGNFYLGKVLKNISTKDEMVVTKTAGVTNKEKNVLEQPIYFMNVNNMTINKTVGVEIPMIKFNPKTPEGKDHNPYIVPTSFTQRGDKLFVGHKYRSNETRQDIIDTAYMYVCDYPSLANGKIIKDGRGGFTAGHWEVQTLSFTDDNNDLYIVTKKTNAATYALLRIKSGETTFDPTYFFDLKDYNVFKNSTAQVQKLGNGKVYISPYVIDPSNKKVIADLRILVGGGESKTTMNFMENGKLYDVFKTDEAKWFVYEYDPANNSVKRGAEIDPGITQVYHLNKLK</sequence>
<dbReference type="EMBL" id="JBDJNQ010000011">
    <property type="protein sequence ID" value="MEN5379792.1"/>
    <property type="molecule type" value="Genomic_DNA"/>
</dbReference>
<keyword evidence="2" id="KW-1185">Reference proteome</keyword>
<comment type="caution">
    <text evidence="1">The sequence shown here is derived from an EMBL/GenBank/DDBJ whole genome shotgun (WGS) entry which is preliminary data.</text>
</comment>
<name>A0ABV0C2F7_9SPHI</name>